<evidence type="ECO:0000256" key="6">
    <source>
        <dbReference type="ARBA" id="ARBA00022525"/>
    </source>
</evidence>
<evidence type="ECO:0000259" key="25">
    <source>
        <dbReference type="PROSITE" id="PS50217"/>
    </source>
</evidence>
<evidence type="ECO:0000256" key="19">
    <source>
        <dbReference type="ARBA" id="ARBA00023163"/>
    </source>
</evidence>
<dbReference type="CDD" id="cd14700">
    <property type="entry name" value="bZIP_ATF6"/>
    <property type="match status" value="1"/>
</dbReference>
<feature type="compositionally biased region" description="Acidic residues" evidence="24">
    <location>
        <begin position="3345"/>
        <end position="3357"/>
    </location>
</feature>
<feature type="compositionally biased region" description="Basic residues" evidence="24">
    <location>
        <begin position="524"/>
        <end position="533"/>
    </location>
</feature>
<feature type="region of interest" description="Disordered" evidence="24">
    <location>
        <begin position="4541"/>
        <end position="4565"/>
    </location>
</feature>
<evidence type="ECO:0000259" key="26">
    <source>
        <dbReference type="PROSITE" id="PS50853"/>
    </source>
</evidence>
<feature type="region of interest" description="Disordered" evidence="24">
    <location>
        <begin position="84"/>
        <end position="115"/>
    </location>
</feature>
<evidence type="ECO:0000256" key="7">
    <source>
        <dbReference type="ARBA" id="ARBA00022530"/>
    </source>
</evidence>
<dbReference type="GO" id="GO:0007155">
    <property type="term" value="P:cell adhesion"/>
    <property type="evidence" value="ECO:0007669"/>
    <property type="project" value="UniProtKB-KW"/>
</dbReference>
<evidence type="ECO:0000256" key="22">
    <source>
        <dbReference type="ARBA" id="ARBA00023242"/>
    </source>
</evidence>
<keyword evidence="10" id="KW-0732">Signal</keyword>
<feature type="domain" description="Fibronectin type-III" evidence="26">
    <location>
        <begin position="4260"/>
        <end position="4350"/>
    </location>
</feature>
<evidence type="ECO:0000313" key="29">
    <source>
        <dbReference type="Proteomes" id="UP000664991"/>
    </source>
</evidence>
<dbReference type="SUPFAM" id="SSF56496">
    <property type="entry name" value="Fibrinogen C-terminal domain-like"/>
    <property type="match status" value="1"/>
</dbReference>
<comment type="caution">
    <text evidence="28">The sequence shown here is derived from an EMBL/GenBank/DDBJ whole genome shotgun (WGS) entry which is preliminary data.</text>
</comment>
<dbReference type="FunFam" id="2.60.40.10:FF:000801">
    <property type="entry name" value="Tenascin-X"/>
    <property type="match status" value="1"/>
</dbReference>
<sequence length="5148" mass="558182">MAELMLLSEIADPTRFFTDNLLSPEDWDSTLYAGLDEVAEEQTQLFRCPEQDVPFGSSSLDLGMDVSPPEPPWDSLPIFPARFPPDLQVKSEPSSPCSSSSFSSESSHLSTEPFSQAPGVREMLVVKSESLAPPLCLLGDDPTSPFETIQINVSPTSDDPSDVQIKIEPASPSSSISSEAPLLSAESPSQAFIGEEVLEVKTESPSPQGCLLQDVASPLPGAVQVSVGLSSDGSSGKALPTRKPPLQPKPVVITTVPMPLRAVPASTTVLLQPLVQPPPVSPVVLIQGAVRVRPEGPTPPTPRPERKSIVPAPMPGNSCPPEVDAKLLKRQQRMIKNRESACQSRRKKKEYLQGLEARLQAVLADNQQLRRENAALRRRLEALLTENSELKLGSGNRKVVCVMVFLLFIAFNFGPVSISEPPPASISPRMSRGESRPRRHLLEFSAQEPVHGAEPPQHPFQDPEEPQPSPTGRPSFRNLTAFSGDARELLLRDLDQLFLSSDCRHFNRTESLRLADELSGWVQRHQRGRRKTPQRAQEKQKSQLWKKSPPVQAVPTRPPGPPEGDSMGQLQLYRQPDRSQPEFLDAIDRREDTFYVVSFRRDHLLLPAISHNKTSRPKMSLVMPAMAPNETLSGRGPPGDYEEMMQIECEVMDTRVIHIKTSTVPPSLRKQPSSTPGNATALSSFRPPAPSPFTSLLQRSVLSQLWGQDWRASHRCLIVLLWLLDTAHLDSGAQMCGCYSDPGPSASGKMPTQCSLTSNLALLMLLGTVTAGPFSPRSNVTLPAPRPPPQPGGRTVQPEGGGPSSRLYEHTVEGGEKQVVFTHRINLPPSAGCGCPPGTEPPVPASEVQALRVRLEILEELVKGLKEQCTGGCCPPAAQAGTGQTDIRSLCSLHGVFDLSRCACSCEPGWGGPTCSDPAGAEGPPSSPPSAPGSCPDDCNDQGRCVRGRCVCFPGYTGPSCSWPSCPGDCHGRGRCVQGVCVCRSGFSGDDCSVRSCPRGCSQRGRCEDGRCVCNPGYSGEDCGVRSCPRDCSQRGRCENGRCVCNPGYTGDDCGVRSCPRGCSQKGRCEDGRCVCDPGYSGDDCGSRTCPWDCGEGGRCVDGRCVCWPGYAGEDCSTRTCPRDCRGRGRCEDGECICDPGYSGDDCGVRSCPGDCNQRGRCEDGRCVCWPGYSGPDCGARACPRDCRGRGRCENGVCVCHAGYSGEDCGVRSCPGDCRGRGRCESGRCVCWPGYTGRDCGTRACPGDCRGRGRCVDGRCVCNPGFAGDDCGSRRCPGDCRGRGRCEDGVCSCDVGYEGEDCGTRSCPRGCQGRGQCLEGRCVCDDGYEGEDCGVRRCPRDCNQRGVCQDGVCTCWEGFAGEDCGLRVCPSNCHRRGRCENGRCVCDSGYTGPSCATRTCPADCRGRGRCVQGVCVCHVGFSGEDCGQEEPPASACPGGCGPRELCRAGQCVCVEGFRGPDCAIQTCPGDCRGRGECHEGSCVCQDGYAGEDCGEEVPAIEGMRMHLLEETTVRTEWTRAPGNVDAYEIQFIPTTEGASPPFTARVPSSSSAYDQRGLAPGQEYQVTVRALRGTSWGPPASKTITTMIDGPQDLRVVAVTPTTLELNWLRPQAEVDRFVVSYVSAGNQRVRLEVPSEADRTLLTGLMPGVEYVVTVTAERGRAVSYPASIRANTAPGHYSYPEAHPPAPPPKPRPRPAPAPRPPRPERPAPPPRPSRPAEQGEAESPPRPSPPQAPRRAWGNLTAELGRFRGTVQDLERHLRAHGYPLRANQTYTSVAHHIHEYLQRRRSPAPPPGRPHPTASPDSGTWKRDSNQGIYGLSPEGVDRVAAPRHPKPEVLGTSADGALLVSLDGLRGHFERVVLRWRPQPPAEGPAGELTVPGTARTVSLPDLKPGTTYHVEVHGVRSGQTSKSYAFITTTGSSLSGLMGATDEPPPSGPSTTQGAQAPVLQQRPQELAELRVLGKDKTGRLRVAWTAQPDTFTHFQLRLRVPEGPGAHEELLPGDVRQALVPSPPPESPYELSLRGIPPDGEPSAPLIYQGIMDKDGEKPGKPLAPPRLGKLTVTDVTSDSLLLHWTVPEGEFDSFVIQYKDRDRPQVVPVEGPQRSALISNLDVGRKYKFVLYGLVGKKRHGPLVAEAKILSQTDPNPVTPPRLGKLWVTDPTPDSLHLSWTVPEGQFDSFVVQYRDRDGRPQVVPVEGPERSIIISPLDPDHKYRFTLFGIANKKRHGPLTADGTTAPEKKEESRHPEPPERPLLGELTVAGATADSLRLSWTVAQGSFDSFVVQYKDAQGRPQAVPVRGDENEVAIPGLEPDRKYKMNLYGLHGRQRMGPVSVVATTAPQEVLDETPSATEMEETHSPTEPSTEAPEPPKKPLLGELMVTGSSLDSLSLSWTVPQGHFDSFTVQYRDGDGQPRVVRVPGDEDGVTISGLEPDHKYKMNLYGFHERQRVGPVSVIGVTTTEEETPSPTEMEETPSPTEMEETPSSTEMEETPSPTEPSTEAPEPPEEPLLGELTVTGSSPDSLSLSWTIPQGHFDSFTVQYKGGDGPQVVRVGGEETEVTVGGLEPGRKYKMNLYGLHGGRRVGPVSTMGVTAPQAEETPPATEPPKEPRLGELTVTDVTPNSVGLAWTVPEGQFDSFVIQYKDRDGQPHVVPVAADQREATVSGLEPERKYRMNMYGLHGGQRVGPLSVVALTAPVPPAPVTEPPVEPRLGELMVTDVTPDSVGLSWTVPEGEFDSFLVQYKDRDGQPQVVPVAADQREVTVPGLEPSRKYKFLLFGIQDGKRRSTVSVEAKTVGRGDASPGAPPRLGELWVTDPTPDSLRLSWTVPEGHFDSFVVQFKDKDGPHVVSVEGHERSVTISPLDSGRKYRFLVYGLLGKRRHGPLTAEGTTETRRAVAEAGTKRPSKPRLGEELQVTSVTSDSVGLSWTVPEGHFDSFVIQYRDRDGQPQVVPVEGSHREVSVSGLDPARRYKLLLYGLSRDKRVGPISAIAVTEPAPREEIGAEPASFSPPASEPRLGEVTLEEATPHSLHLSWTATEGEFDSFKVQYTDEDGQLQEVNVESNQHDITISDLESDHRYLVSLYGFHDGQRVGPAHIEAVTAPREEDDEPSESLSTTQTPSTAVPEPPIKPRLGELAVTDATPDSLSLSWTIPEGQFDHFLIQYKNGDGQPKAVRVPGDEDEVTISGLEPDYKYKMNLYGFHDRQRVGPVSVIGVTTAEEETPSPTEMEETPSPTEMEETPSPTESSTEAPEPPKEPLLEELTVTGSSPDSLSLSWTVPQGHFDSFTVQYKNGDGQPKVVRVPGHDNGVTISGLEPDHKYKMNLYGFHDRQRVGPVSVIGVTTTEEETPSPTEVEETPSPTEPSTEAPETPEEPLLGELTVTGSSPDSLSLSWTVPQGHFDSFTVQYKGRDGPQVVRVGGEETEVTVGGLEPGRKYKMNLYGLHGGRRVGPASTVGVTAPEEETPASPPLKPQLGELTVTDATPDSLSLSWTVPEGQFDHFLVQYKNGDGQPKAVRVPGDEDGVTISGLEPDHKYKMNLYGFHDRQRVGPISTVGLTASEKDQEMTPASTDLPTVAPEPPIKPRLGEVTVMDATPDSLSLSWTVPEGQFDHFLIQYKNGDGQPKAVRVPGDEDGVTISGLEPDQKYKMNLYGFHDRQRVGPISVIGVTTAEEETPSPTEVEETPSPTEPSTEAPERPEEPLLGELTVTGSSPDSLSLSWTVPQGHFDSFTVQYKGRDGPQVVRVRGEETEVTVGGLEPGRKYKMNLYGLHGGRRVGPASTVGVTDPREVVEETPSPTEPSTEAPEPPEEPLLGELTVTGSSPDSLSLSWTVPQGHFDSFTVQYKGRDGPQVVRVGGEQTEVTVGGLEPGRKYKMNLYGLHGGQRMGPVSTVGVTAPDYEAVTTQTPSTAIPEPPTKPHLGEVTVTDATPDSLSLSWTVPEGQFDHFLIQYKNGDGQPKAVRVPGDEDRVTISGLEPDHKYKMNLYGFHDRQRVGPVSVIGVTTTEEETPSSTEMEETPSPTEMEETPSPTEVEETPSSTEVEETPSSTEMEETPSPTEPSTEAPEPPEEPLLGELTVTGSSPDSLSLSWTIPQGHFDSFTVQYKGRDGPQVVRVGGEETEVTVGGLEPGRKYKMNLYGLHGGRRVGPTSTVGVTASLTTERPLAPRLGELAVAAVTSDTARLSWTVEQGPFDAFLVQYKDVQGQPQAVPVAGDLREVTVSSLAPGRKYKFLLFGLRDEKRHGPVSADAKTLPDTKPAPHLGELTVMDVTPDSVGLSWTVPEGEFDSFVVQYKDRDGQPRVVPVAADQRKVTVPGLEPSRKYKFLLYGLVGRKRLGPISTEGSTAPLEKEQQPPPRLGELTVTDETPNSLRLSWTVAQGPFDSFVVQYRGTDGQPRMVPVATDQREFTVEGLEPGRKYKFLLYGLLRGQRLGPASVLGMTAPEEDTPAPWRAATEAPKPPEGPRLGMLAVRDVSPDSLRLSWSVVQGPFDSFVVQYQDTDGQPQALLVGGDQNKVLVSGLEPSTSYEFFLYGLHEGKRLGPVSAEGTTGPVPAGQTPGEPGPRLSHLSVTDVTTSSLRLNWEAPPEAFDSFLLRFGVPSPSTLEPQLRPLLQRELTVPGTRRSAVLRDLHPGTLYTLTLYGLRGPHKADSIQGTARTLSPVLESPRDLQFSEIRETSARVSWTPPTSRVDGFKVSYQLADGGEPQSVQVDGRTQKLEGLIPGAQYEVTVVSVRGFEESEPLTGFLTTVPDGPTQLRALNLTDESALLHWKPPQTPVDTYDVKVTALGAPSLQASAPGSAVDYPLQGLVTHTNYTATLRGLRGPNFTSPASITFTTGLEAPQDLEAKEVTPRTALLTWTAPEVSPTGYLLSFNTPGGQTQEIVLPGGVTSHQLRGLFPSTPYSTWLRAMWGDSFTPPVTTSFTTGGLRIPFPRDCGEEMQNGVSTSRTTTIFLNGNRERPLNVFCDMETDGGGWLVFQRRMDGKTDFWRDWEDYAHGFGNISGEFWLGNEALHSLTRAGDYSLRVDLRAGDEAVFAQYDSFQVDSAEEYYRLHLEGYHGTAGDSMSYHSGSVFSARDRDPNNLLISCAVSYRGAWWYRNCHYANLNGLYGSTVDHQGVSWYYWKGFDFSVPFTEMKLRPRNYRPPGRGG</sequence>
<evidence type="ECO:0000256" key="16">
    <source>
        <dbReference type="ARBA" id="ARBA00023125"/>
    </source>
</evidence>
<dbReference type="SMART" id="SM00338">
    <property type="entry name" value="BRLZ"/>
    <property type="match status" value="1"/>
</dbReference>
<feature type="compositionally biased region" description="Polar residues" evidence="24">
    <location>
        <begin position="4078"/>
        <end position="4087"/>
    </location>
</feature>
<comment type="similarity">
    <text evidence="5">Belongs to the bZIP family. ATF subfamily.</text>
</comment>
<dbReference type="PROSITE" id="PS00022">
    <property type="entry name" value="EGF_1"/>
    <property type="match status" value="7"/>
</dbReference>
<feature type="region of interest" description="Disordered" evidence="24">
    <location>
        <begin position="4442"/>
        <end position="4465"/>
    </location>
</feature>
<feature type="compositionally biased region" description="Low complexity" evidence="24">
    <location>
        <begin position="4018"/>
        <end position="4064"/>
    </location>
</feature>
<keyword evidence="14" id="KW-1133">Transmembrane helix</keyword>
<keyword evidence="9" id="KW-0812">Transmembrane</keyword>
<dbReference type="GO" id="GO:0005789">
    <property type="term" value="C:endoplasmic reticulum membrane"/>
    <property type="evidence" value="ECO:0007669"/>
    <property type="project" value="UniProtKB-SubCell"/>
</dbReference>
<feature type="coiled-coil region" evidence="23">
    <location>
        <begin position="352"/>
        <end position="393"/>
    </location>
</feature>
<dbReference type="PROSITE" id="PS00036">
    <property type="entry name" value="BZIP_BASIC"/>
    <property type="match status" value="1"/>
</dbReference>
<dbReference type="InterPro" id="IPR020837">
    <property type="entry name" value="Fibrinogen_CS"/>
</dbReference>
<feature type="domain" description="Fibronectin type-III" evidence="26">
    <location>
        <begin position="1499"/>
        <end position="1589"/>
    </location>
</feature>
<feature type="region of interest" description="Disordered" evidence="24">
    <location>
        <begin position="523"/>
        <end position="569"/>
    </location>
</feature>
<feature type="compositionally biased region" description="Polar residues" evidence="24">
    <location>
        <begin position="665"/>
        <end position="683"/>
    </location>
</feature>
<dbReference type="CDD" id="cd00063">
    <property type="entry name" value="FN3"/>
    <property type="match status" value="29"/>
</dbReference>
<dbReference type="GO" id="GO:0030155">
    <property type="term" value="P:regulation of cell adhesion"/>
    <property type="evidence" value="ECO:0007669"/>
    <property type="project" value="TreeGrafter"/>
</dbReference>
<keyword evidence="21" id="KW-0834">Unfolded protein response</keyword>
<feature type="region of interest" description="Disordered" evidence="24">
    <location>
        <begin position="4003"/>
        <end position="4087"/>
    </location>
</feature>
<feature type="region of interest" description="Disordered" evidence="24">
    <location>
        <begin position="4338"/>
        <end position="4362"/>
    </location>
</feature>
<feature type="domain" description="Fibronectin type-III" evidence="26">
    <location>
        <begin position="4563"/>
        <end position="4660"/>
    </location>
</feature>
<feature type="region of interest" description="Disordered" evidence="24">
    <location>
        <begin position="2595"/>
        <end position="2614"/>
    </location>
</feature>
<dbReference type="FunFam" id="2.60.40.10:FF:000701">
    <property type="entry name" value="Tenascin-X"/>
    <property type="match status" value="1"/>
</dbReference>
<feature type="compositionally biased region" description="Low complexity" evidence="24">
    <location>
        <begin position="3811"/>
        <end position="3820"/>
    </location>
</feature>
<feature type="domain" description="Fibronectin type-III" evidence="26">
    <location>
        <begin position="3376"/>
        <end position="3463"/>
    </location>
</feature>
<feature type="domain" description="Fibronectin type-III" evidence="26">
    <location>
        <begin position="3254"/>
        <end position="3348"/>
    </location>
</feature>
<dbReference type="Pfam" id="PF00170">
    <property type="entry name" value="bZIP_1"/>
    <property type="match status" value="1"/>
</dbReference>
<evidence type="ECO:0000256" key="1">
    <source>
        <dbReference type="ARBA" id="ARBA00004123"/>
    </source>
</evidence>
<evidence type="ECO:0000256" key="23">
    <source>
        <dbReference type="SAM" id="Coils"/>
    </source>
</evidence>
<feature type="compositionally biased region" description="Acidic residues" evidence="24">
    <location>
        <begin position="2462"/>
        <end position="2474"/>
    </location>
</feature>
<feature type="region of interest" description="Disordered" evidence="24">
    <location>
        <begin position="294"/>
        <end position="319"/>
    </location>
</feature>
<evidence type="ECO:0000256" key="17">
    <source>
        <dbReference type="ARBA" id="ARBA00023136"/>
    </source>
</evidence>
<dbReference type="PROSITE" id="PS01186">
    <property type="entry name" value="EGF_2"/>
    <property type="match status" value="7"/>
</dbReference>
<dbReference type="PROSITE" id="PS50217">
    <property type="entry name" value="BZIP"/>
    <property type="match status" value="1"/>
</dbReference>
<dbReference type="PANTHER" id="PTHR46708">
    <property type="entry name" value="TENASCIN"/>
    <property type="match status" value="1"/>
</dbReference>
<feature type="region of interest" description="Disordered" evidence="24">
    <location>
        <begin position="449"/>
        <end position="479"/>
    </location>
</feature>
<dbReference type="FunFam" id="2.10.25.10:FF:000001">
    <property type="entry name" value="Tenascin C"/>
    <property type="match status" value="17"/>
</dbReference>
<dbReference type="GO" id="GO:0031175">
    <property type="term" value="P:neuron projection development"/>
    <property type="evidence" value="ECO:0007669"/>
    <property type="project" value="TreeGrafter"/>
</dbReference>
<feature type="domain" description="Fibronectin type-III" evidence="26">
    <location>
        <begin position="3469"/>
        <end position="3563"/>
    </location>
</feature>
<feature type="domain" description="Fibronectin type-III" evidence="26">
    <location>
        <begin position="2707"/>
        <end position="2802"/>
    </location>
</feature>
<feature type="domain" description="Fibronectin type-III" evidence="26">
    <location>
        <begin position="4356"/>
        <end position="4449"/>
    </location>
</feature>
<feature type="domain" description="Fibronectin type-III" evidence="26">
    <location>
        <begin position="4664"/>
        <end position="4751"/>
    </location>
</feature>
<feature type="domain" description="Fibronectin type-III" evidence="26">
    <location>
        <begin position="2807"/>
        <end position="2897"/>
    </location>
</feature>
<dbReference type="InterPro" id="IPR002181">
    <property type="entry name" value="Fibrinogen_a/b/g_C_dom"/>
</dbReference>
<feature type="domain" description="Fibronectin type-III" evidence="26">
    <location>
        <begin position="2607"/>
        <end position="2702"/>
    </location>
</feature>
<dbReference type="FunFam" id="2.60.40.10:FF:000024">
    <property type="entry name" value="Tenascin-X"/>
    <property type="match status" value="23"/>
</dbReference>
<feature type="region of interest" description="Disordered" evidence="24">
    <location>
        <begin position="665"/>
        <end position="685"/>
    </location>
</feature>
<feature type="domain" description="Fibronectin type-III" evidence="26">
    <location>
        <begin position="2371"/>
        <end position="2465"/>
    </location>
</feature>
<keyword evidence="12" id="KW-0256">Endoplasmic reticulum</keyword>
<feature type="compositionally biased region" description="Low complexity" evidence="24">
    <location>
        <begin position="91"/>
        <end position="115"/>
    </location>
</feature>
<dbReference type="GO" id="GO:0005634">
    <property type="term" value="C:nucleus"/>
    <property type="evidence" value="ECO:0007669"/>
    <property type="project" value="UniProtKB-SubCell"/>
</dbReference>
<feature type="domain" description="Fibrinogen C-terminal" evidence="27">
    <location>
        <begin position="4925"/>
        <end position="5140"/>
    </location>
</feature>
<dbReference type="PROSITE" id="PS50853">
    <property type="entry name" value="FN3"/>
    <property type="match status" value="30"/>
</dbReference>
<feature type="domain" description="Fibronectin type-III" evidence="26">
    <location>
        <begin position="1590"/>
        <end position="1677"/>
    </location>
</feature>
<feature type="domain" description="Fibronectin type-III" evidence="26">
    <location>
        <begin position="2251"/>
        <end position="2345"/>
    </location>
</feature>
<dbReference type="InterPro" id="IPR036056">
    <property type="entry name" value="Fibrinogen-like_C"/>
</dbReference>
<keyword evidence="23" id="KW-0175">Coiled coil</keyword>
<feature type="domain" description="Fibronectin type-III" evidence="26">
    <location>
        <begin position="3807"/>
        <end position="3901"/>
    </location>
</feature>
<feature type="compositionally biased region" description="Acidic residues" evidence="24">
    <location>
        <begin position="3219"/>
        <end position="3231"/>
    </location>
</feature>
<dbReference type="Gene3D" id="3.90.215.10">
    <property type="entry name" value="Gamma Fibrinogen, chain A, domain 1"/>
    <property type="match status" value="1"/>
</dbReference>
<feature type="domain" description="Fibronectin type-III" evidence="26">
    <location>
        <begin position="3128"/>
        <end position="3222"/>
    </location>
</feature>
<feature type="region of interest" description="Disordered" evidence="24">
    <location>
        <begin position="3217"/>
        <end position="3256"/>
    </location>
</feature>
<evidence type="ECO:0000256" key="13">
    <source>
        <dbReference type="ARBA" id="ARBA00022889"/>
    </source>
</evidence>
<dbReference type="EMBL" id="JAEMGP010000020">
    <property type="protein sequence ID" value="KAG5197019.1"/>
    <property type="molecule type" value="Genomic_DNA"/>
</dbReference>
<feature type="domain" description="Fibronectin type-III" evidence="26">
    <location>
        <begin position="2149"/>
        <end position="2242"/>
    </location>
</feature>
<feature type="region of interest" description="Disordered" evidence="24">
    <location>
        <begin position="3104"/>
        <end position="3131"/>
    </location>
</feature>
<feature type="domain" description="Fibronectin type-III" evidence="26">
    <location>
        <begin position="4165"/>
        <end position="4258"/>
    </location>
</feature>
<dbReference type="FunFam" id="1.20.5.170:FF:000041">
    <property type="entry name" value="Cyclic AMP-dependent transcription factor ATF-6 beta"/>
    <property type="match status" value="1"/>
</dbReference>
<evidence type="ECO:0000256" key="11">
    <source>
        <dbReference type="ARBA" id="ARBA00022737"/>
    </source>
</evidence>
<feature type="region of interest" description="Disordered" evidence="24">
    <location>
        <begin position="3343"/>
        <end position="3393"/>
    </location>
</feature>
<dbReference type="GO" id="GO:0006986">
    <property type="term" value="P:response to unfolded protein"/>
    <property type="evidence" value="ECO:0007669"/>
    <property type="project" value="UniProtKB-KW"/>
</dbReference>
<feature type="region of interest" description="Disordered" evidence="24">
    <location>
        <begin position="1927"/>
        <end position="1948"/>
    </location>
</feature>
<comment type="similarity">
    <text evidence="4">Belongs to the tenascin family.</text>
</comment>
<evidence type="ECO:0000256" key="8">
    <source>
        <dbReference type="ARBA" id="ARBA00022536"/>
    </source>
</evidence>
<keyword evidence="17" id="KW-0472">Membrane</keyword>
<feature type="domain" description="Fibronectin type-III" evidence="26">
    <location>
        <begin position="4752"/>
        <end position="4838"/>
    </location>
</feature>
<feature type="compositionally biased region" description="Pro residues" evidence="24">
    <location>
        <begin position="1684"/>
        <end position="1716"/>
    </location>
</feature>
<dbReference type="InterPro" id="IPR013783">
    <property type="entry name" value="Ig-like_fold"/>
</dbReference>
<comment type="subcellular location">
    <subcellularLocation>
        <location evidence="3">Endoplasmic reticulum membrane</location>
        <topology evidence="3">Single-pass type II membrane protein</topology>
    </subcellularLocation>
    <subcellularLocation>
        <location evidence="1">Nucleus</location>
    </subcellularLocation>
    <subcellularLocation>
        <location evidence="2">Secreted</location>
        <location evidence="2">Extracellular space</location>
        <location evidence="2">Extracellular matrix</location>
    </subcellularLocation>
</comment>
<evidence type="ECO:0000256" key="24">
    <source>
        <dbReference type="SAM" id="MobiDB-lite"/>
    </source>
</evidence>
<dbReference type="GO" id="GO:0003677">
    <property type="term" value="F:DNA binding"/>
    <property type="evidence" value="ECO:0007669"/>
    <property type="project" value="UniProtKB-KW"/>
</dbReference>
<evidence type="ECO:0000256" key="12">
    <source>
        <dbReference type="ARBA" id="ARBA00022824"/>
    </source>
</evidence>
<feature type="region of interest" description="Disordered" evidence="24">
    <location>
        <begin position="2345"/>
        <end position="2372"/>
    </location>
</feature>
<evidence type="ECO:0000256" key="14">
    <source>
        <dbReference type="ARBA" id="ARBA00022989"/>
    </source>
</evidence>
<feature type="domain" description="Fibronectin type-III" evidence="26">
    <location>
        <begin position="1830"/>
        <end position="1925"/>
    </location>
</feature>
<keyword evidence="22" id="KW-0539">Nucleus</keyword>
<dbReference type="CDD" id="cd00054">
    <property type="entry name" value="EGF_CA"/>
    <property type="match status" value="5"/>
</dbReference>
<protein>
    <recommendedName>
        <fullName evidence="30">Tenascin-X</fullName>
    </recommendedName>
</protein>
<dbReference type="InterPro" id="IPR046347">
    <property type="entry name" value="bZIP_sf"/>
</dbReference>
<organism evidence="28 29">
    <name type="scientific">Ovis aries</name>
    <name type="common">Sheep</name>
    <dbReference type="NCBI Taxonomy" id="9940"/>
    <lineage>
        <taxon>Eukaryota</taxon>
        <taxon>Metazoa</taxon>
        <taxon>Chordata</taxon>
        <taxon>Craniata</taxon>
        <taxon>Vertebrata</taxon>
        <taxon>Euteleostomi</taxon>
        <taxon>Mammalia</taxon>
        <taxon>Eutheria</taxon>
        <taxon>Laurasiatheria</taxon>
        <taxon>Artiodactyla</taxon>
        <taxon>Ruminantia</taxon>
        <taxon>Pecora</taxon>
        <taxon>Bovidae</taxon>
        <taxon>Caprinae</taxon>
        <taxon>Ovis</taxon>
    </lineage>
</organism>
<evidence type="ECO:0000256" key="3">
    <source>
        <dbReference type="ARBA" id="ARBA00004648"/>
    </source>
</evidence>
<dbReference type="Pfam" id="PF25024">
    <property type="entry name" value="EGF_TEN"/>
    <property type="match status" value="1"/>
</dbReference>
<feature type="domain" description="BZIP" evidence="25">
    <location>
        <begin position="327"/>
        <end position="390"/>
    </location>
</feature>
<feature type="domain" description="Fibronectin type-III" evidence="26">
    <location>
        <begin position="3914"/>
        <end position="4008"/>
    </location>
</feature>
<reference evidence="28 29" key="1">
    <citation type="submission" date="2020-12" db="EMBL/GenBank/DDBJ databases">
        <title>De novo assembly of Tibetan sheep genome.</title>
        <authorList>
            <person name="Li X."/>
        </authorList>
    </citation>
    <scope>NUCLEOTIDE SEQUENCE [LARGE SCALE GENOMIC DNA]</scope>
    <source>
        <tissue evidence="28">Heart</tissue>
    </source>
</reference>
<feature type="region of interest" description="Disordered" evidence="24">
    <location>
        <begin position="3669"/>
        <end position="3699"/>
    </location>
</feature>
<dbReference type="SUPFAM" id="SSF49265">
    <property type="entry name" value="Fibronectin type III"/>
    <property type="match status" value="26"/>
</dbReference>
<feature type="compositionally biased region" description="Low complexity" evidence="24">
    <location>
        <begin position="2475"/>
        <end position="2503"/>
    </location>
</feature>
<dbReference type="InterPro" id="IPR004827">
    <property type="entry name" value="bZIP"/>
</dbReference>
<accession>A0A836CTH6</accession>
<dbReference type="InterPro" id="IPR003961">
    <property type="entry name" value="FN3_dom"/>
</dbReference>
<evidence type="ECO:0000256" key="4">
    <source>
        <dbReference type="ARBA" id="ARBA00008673"/>
    </source>
</evidence>
<evidence type="ECO:0000256" key="18">
    <source>
        <dbReference type="ARBA" id="ARBA00023157"/>
    </source>
</evidence>
<dbReference type="GO" id="GO:0003700">
    <property type="term" value="F:DNA-binding transcription factor activity"/>
    <property type="evidence" value="ECO:0007669"/>
    <property type="project" value="InterPro"/>
</dbReference>
<feature type="region of interest" description="Disordered" evidence="24">
    <location>
        <begin position="776"/>
        <end position="807"/>
    </location>
</feature>
<feature type="domain" description="Fibronectin type-III" evidence="26">
    <location>
        <begin position="2058"/>
        <end position="2148"/>
    </location>
</feature>
<dbReference type="PROSITE" id="PS00514">
    <property type="entry name" value="FIBRINOGEN_C_1"/>
    <property type="match status" value="1"/>
</dbReference>
<dbReference type="SMART" id="SM00186">
    <property type="entry name" value="FBG"/>
    <property type="match status" value="1"/>
</dbReference>
<dbReference type="PROSITE" id="PS51406">
    <property type="entry name" value="FIBRINOGEN_C_2"/>
    <property type="match status" value="1"/>
</dbReference>
<evidence type="ECO:0000256" key="5">
    <source>
        <dbReference type="ARBA" id="ARBA00009050"/>
    </source>
</evidence>
<keyword evidence="19" id="KW-0804">Transcription</keyword>
<dbReference type="Gene3D" id="2.10.25.10">
    <property type="entry name" value="Laminin"/>
    <property type="match status" value="17"/>
</dbReference>
<feature type="domain" description="Fibronectin type-III" evidence="26">
    <location>
        <begin position="4067"/>
        <end position="4163"/>
    </location>
</feature>
<feature type="region of interest" description="Disordered" evidence="24">
    <location>
        <begin position="2406"/>
        <end position="2432"/>
    </location>
</feature>
<keyword evidence="16" id="KW-0238">DNA-binding</keyword>
<dbReference type="Pfam" id="PF23106">
    <property type="entry name" value="EGF_Teneurin"/>
    <property type="match status" value="5"/>
</dbReference>
<keyword evidence="20" id="KW-0325">Glycoprotein</keyword>
<evidence type="ECO:0000256" key="9">
    <source>
        <dbReference type="ARBA" id="ARBA00022692"/>
    </source>
</evidence>
<keyword evidence="15" id="KW-0805">Transcription regulation</keyword>
<feature type="compositionally biased region" description="Low complexity" evidence="24">
    <location>
        <begin position="3358"/>
        <end position="3384"/>
    </location>
</feature>
<dbReference type="Gene3D" id="1.20.5.170">
    <property type="match status" value="1"/>
</dbReference>
<evidence type="ECO:0000259" key="27">
    <source>
        <dbReference type="PROSITE" id="PS51406"/>
    </source>
</evidence>
<dbReference type="InterPro" id="IPR050991">
    <property type="entry name" value="ECM_Regulatory_Proteins"/>
</dbReference>
<dbReference type="CDD" id="cd00087">
    <property type="entry name" value="FReD"/>
    <property type="match status" value="1"/>
</dbReference>
<feature type="compositionally biased region" description="Low complexity" evidence="24">
    <location>
        <begin position="3232"/>
        <end position="3251"/>
    </location>
</feature>
<dbReference type="Pfam" id="PF00041">
    <property type="entry name" value="fn3"/>
    <property type="match status" value="29"/>
</dbReference>
<dbReference type="GO" id="GO:0005615">
    <property type="term" value="C:extracellular space"/>
    <property type="evidence" value="ECO:0007669"/>
    <property type="project" value="TreeGrafter"/>
</dbReference>
<feature type="domain" description="Fibronectin type-III" evidence="26">
    <location>
        <begin position="3018"/>
        <end position="3106"/>
    </location>
</feature>
<dbReference type="SUPFAM" id="SSF57959">
    <property type="entry name" value="Leucine zipper domain"/>
    <property type="match status" value="1"/>
</dbReference>
<proteinExistence type="inferred from homology"/>
<name>A0A836CTH6_SHEEP</name>
<evidence type="ECO:0000256" key="20">
    <source>
        <dbReference type="ARBA" id="ARBA00023180"/>
    </source>
</evidence>
<evidence type="ECO:0000256" key="15">
    <source>
        <dbReference type="ARBA" id="ARBA00023015"/>
    </source>
</evidence>
<evidence type="ECO:0000313" key="28">
    <source>
        <dbReference type="EMBL" id="KAG5197019.1"/>
    </source>
</evidence>
<evidence type="ECO:0000256" key="2">
    <source>
        <dbReference type="ARBA" id="ARBA00004498"/>
    </source>
</evidence>
<feature type="compositionally biased region" description="Low complexity" evidence="24">
    <location>
        <begin position="3684"/>
        <end position="3693"/>
    </location>
</feature>
<feature type="domain" description="Fibronectin type-III" evidence="26">
    <location>
        <begin position="2506"/>
        <end position="2604"/>
    </location>
</feature>
<dbReference type="Pfam" id="PF18720">
    <property type="entry name" value="EGF_Tenascin"/>
    <property type="match status" value="3"/>
</dbReference>
<dbReference type="SMART" id="SM00060">
    <property type="entry name" value="FN3"/>
    <property type="match status" value="31"/>
</dbReference>
<dbReference type="Gene3D" id="2.60.40.10">
    <property type="entry name" value="Immunoglobulins"/>
    <property type="match status" value="30"/>
</dbReference>
<evidence type="ECO:0008006" key="30">
    <source>
        <dbReference type="Google" id="ProtNLM"/>
    </source>
</evidence>
<feature type="domain" description="Fibronectin type-III" evidence="26">
    <location>
        <begin position="3702"/>
        <end position="3790"/>
    </location>
</feature>
<evidence type="ECO:0000256" key="10">
    <source>
        <dbReference type="ARBA" id="ARBA00022729"/>
    </source>
</evidence>
<feature type="domain" description="Fibronectin type-III" evidence="26">
    <location>
        <begin position="2911"/>
        <end position="3000"/>
    </location>
</feature>
<dbReference type="Proteomes" id="UP000664991">
    <property type="component" value="Unassembled WGS sequence"/>
</dbReference>
<gene>
    <name evidence="28" type="ORF">JEQ12_010473</name>
</gene>
<feature type="compositionally biased region" description="Basic and acidic residues" evidence="24">
    <location>
        <begin position="2240"/>
        <end position="2253"/>
    </location>
</feature>
<dbReference type="FunFam" id="2.60.40.10:FF:000883">
    <property type="entry name" value="tenascin-X"/>
    <property type="match status" value="1"/>
</dbReference>
<keyword evidence="18" id="KW-1015">Disulfide bond</keyword>
<dbReference type="InterPro" id="IPR041161">
    <property type="entry name" value="EGF_Tenascin"/>
</dbReference>
<feature type="compositionally biased region" description="Polar residues" evidence="24">
    <location>
        <begin position="3113"/>
        <end position="3123"/>
    </location>
</feature>
<feature type="compositionally biased region" description="Acidic residues" evidence="24">
    <location>
        <begin position="3671"/>
        <end position="3683"/>
    </location>
</feature>
<feature type="region of interest" description="Disordered" evidence="24">
    <location>
        <begin position="2229"/>
        <end position="2255"/>
    </location>
</feature>
<dbReference type="InterPro" id="IPR036116">
    <property type="entry name" value="FN3_sf"/>
</dbReference>
<dbReference type="FunFam" id="2.60.40.10:FF:000760">
    <property type="entry name" value="tenascin-X"/>
    <property type="match status" value="1"/>
</dbReference>
<keyword evidence="8" id="KW-0245">EGF-like domain</keyword>
<keyword evidence="13" id="KW-0130">Cell adhesion</keyword>
<feature type="region of interest" description="Disordered" evidence="24">
    <location>
        <begin position="3787"/>
        <end position="3827"/>
    </location>
</feature>
<feature type="domain" description="Fibronectin type-III" evidence="26">
    <location>
        <begin position="3580"/>
        <end position="3674"/>
    </location>
</feature>
<feature type="region of interest" description="Disordered" evidence="24">
    <location>
        <begin position="1785"/>
        <end position="1840"/>
    </location>
</feature>
<keyword evidence="7" id="KW-0272">Extracellular matrix</keyword>
<dbReference type="SMART" id="SM00181">
    <property type="entry name" value="EGF"/>
    <property type="match status" value="18"/>
</dbReference>
<keyword evidence="11" id="KW-0677">Repeat</keyword>
<feature type="compositionally biased region" description="Acidic residues" evidence="24">
    <location>
        <begin position="4005"/>
        <end position="4017"/>
    </location>
</feature>
<feature type="region of interest" description="Disordered" evidence="24">
    <location>
        <begin position="2460"/>
        <end position="2523"/>
    </location>
</feature>
<dbReference type="InterPro" id="IPR000742">
    <property type="entry name" value="EGF"/>
</dbReference>
<feature type="domain" description="Fibronectin type-III" evidence="26">
    <location>
        <begin position="4459"/>
        <end position="4553"/>
    </location>
</feature>
<feature type="region of interest" description="Disordered" evidence="24">
    <location>
        <begin position="3565"/>
        <end position="3584"/>
    </location>
</feature>
<evidence type="ECO:0000256" key="21">
    <source>
        <dbReference type="ARBA" id="ARBA00023230"/>
    </source>
</evidence>
<feature type="region of interest" description="Disordered" evidence="24">
    <location>
        <begin position="1674"/>
        <end position="1739"/>
    </location>
</feature>
<keyword evidence="6" id="KW-0964">Secreted</keyword>
<feature type="domain" description="Fibronectin type-III" evidence="26">
    <location>
        <begin position="4839"/>
        <end position="4929"/>
    </location>
</feature>
<dbReference type="PANTHER" id="PTHR46708:SF3">
    <property type="entry name" value="TENASCIN-X"/>
    <property type="match status" value="1"/>
</dbReference>
<dbReference type="InterPro" id="IPR014716">
    <property type="entry name" value="Fibrinogen_a/b/g_C_1"/>
</dbReference>
<dbReference type="Pfam" id="PF00147">
    <property type="entry name" value="Fibrinogen_C"/>
    <property type="match status" value="1"/>
</dbReference>
<dbReference type="FunFam" id="3.90.215.10:FF:000001">
    <property type="entry name" value="Tenascin isoform 1"/>
    <property type="match status" value="1"/>
</dbReference>
<feature type="compositionally biased region" description="Low complexity" evidence="24">
    <location>
        <begin position="3793"/>
        <end position="3804"/>
    </location>
</feature>